<evidence type="ECO:0000313" key="5">
    <source>
        <dbReference type="EMBL" id="CAA0100726.1"/>
    </source>
</evidence>
<dbReference type="SUPFAM" id="SSF48452">
    <property type="entry name" value="TPR-like"/>
    <property type="match status" value="1"/>
</dbReference>
<dbReference type="GO" id="GO:0042597">
    <property type="term" value="C:periplasmic space"/>
    <property type="evidence" value="ECO:0007669"/>
    <property type="project" value="InterPro"/>
</dbReference>
<keyword evidence="5" id="KW-0560">Oxidoreductase</keyword>
<dbReference type="PROSITE" id="PS50005">
    <property type="entry name" value="TPR"/>
    <property type="match status" value="1"/>
</dbReference>
<dbReference type="InterPro" id="IPR051829">
    <property type="entry name" value="Multiheme_Cytochr_ET"/>
</dbReference>
<dbReference type="SUPFAM" id="SSF48695">
    <property type="entry name" value="Multiheme cytochromes"/>
    <property type="match status" value="1"/>
</dbReference>
<dbReference type="InterPro" id="IPR011989">
    <property type="entry name" value="ARM-like"/>
</dbReference>
<feature type="domain" description="Cytochrome c-552/4" evidence="4">
    <location>
        <begin position="175"/>
        <end position="216"/>
    </location>
</feature>
<evidence type="ECO:0000256" key="2">
    <source>
        <dbReference type="PROSITE-ProRule" id="PRU00339"/>
    </source>
</evidence>
<dbReference type="Pfam" id="PF02335">
    <property type="entry name" value="Cytochrom_C552"/>
    <property type="match status" value="1"/>
</dbReference>
<dbReference type="InterPro" id="IPR023155">
    <property type="entry name" value="Cyt_c-552/4"/>
</dbReference>
<proteinExistence type="predicted"/>
<dbReference type="InterPro" id="IPR019734">
    <property type="entry name" value="TPR_rpt"/>
</dbReference>
<dbReference type="PANTHER" id="PTHR35038">
    <property type="entry name" value="DISSIMILATORY SULFITE REDUCTASE SIRA"/>
    <property type="match status" value="1"/>
</dbReference>
<name>A0A5S9PAR7_9GAMM</name>
<protein>
    <submittedName>
        <fullName evidence="5">Dissimilatory sulfite reductase</fullName>
        <ecNumber evidence="5">1.8.99.-</ecNumber>
    </submittedName>
</protein>
<feature type="domain" description="Cytochrome c-552/4" evidence="4">
    <location>
        <begin position="43"/>
        <end position="70"/>
    </location>
</feature>
<dbReference type="Gene3D" id="1.25.40.10">
    <property type="entry name" value="Tetratricopeptide repeat domain"/>
    <property type="match status" value="2"/>
</dbReference>
<dbReference type="Gene3D" id="1.25.10.10">
    <property type="entry name" value="Leucine-rich Repeat Variant"/>
    <property type="match status" value="1"/>
</dbReference>
<dbReference type="GO" id="GO:0042279">
    <property type="term" value="F:nitrite reductase (cytochrome, ammonia-forming) activity"/>
    <property type="evidence" value="ECO:0007669"/>
    <property type="project" value="InterPro"/>
</dbReference>
<dbReference type="InterPro" id="IPR003321">
    <property type="entry name" value="Cyt_c552"/>
</dbReference>
<evidence type="ECO:0000256" key="1">
    <source>
        <dbReference type="ARBA" id="ARBA00022729"/>
    </source>
</evidence>
<organism evidence="5 6">
    <name type="scientific">BD1-7 clade bacterium</name>
    <dbReference type="NCBI Taxonomy" id="2029982"/>
    <lineage>
        <taxon>Bacteria</taxon>
        <taxon>Pseudomonadati</taxon>
        <taxon>Pseudomonadota</taxon>
        <taxon>Gammaproteobacteria</taxon>
        <taxon>Cellvibrionales</taxon>
        <taxon>Spongiibacteraceae</taxon>
        <taxon>BD1-7 clade</taxon>
    </lineage>
</organism>
<dbReference type="InterPro" id="IPR036280">
    <property type="entry name" value="Multihaem_cyt_sf"/>
</dbReference>
<dbReference type="AlphaFoldDB" id="A0A5S9PAR7"/>
<reference evidence="5 6" key="1">
    <citation type="submission" date="2019-11" db="EMBL/GenBank/DDBJ databases">
        <authorList>
            <person name="Holert J."/>
        </authorList>
    </citation>
    <scope>NUCLEOTIDE SEQUENCE [LARGE SCALE GENOMIC DNA]</scope>
    <source>
        <strain evidence="5">SB11_3</strain>
    </source>
</reference>
<feature type="repeat" description="TPR" evidence="2">
    <location>
        <begin position="593"/>
        <end position="626"/>
    </location>
</feature>
<evidence type="ECO:0000256" key="3">
    <source>
        <dbReference type="SAM" id="SignalP"/>
    </source>
</evidence>
<dbReference type="Gene3D" id="1.10.1130.10">
    <property type="entry name" value="Flavocytochrome C3, Chain A"/>
    <property type="match status" value="2"/>
</dbReference>
<dbReference type="Pfam" id="PF13435">
    <property type="entry name" value="Cytochrome_C554"/>
    <property type="match status" value="2"/>
</dbReference>
<feature type="chain" id="PRO_5025058070" evidence="3">
    <location>
        <begin position="36"/>
        <end position="741"/>
    </location>
</feature>
<evidence type="ECO:0000259" key="4">
    <source>
        <dbReference type="Pfam" id="PF13435"/>
    </source>
</evidence>
<accession>A0A5S9PAR7</accession>
<keyword evidence="1 3" id="KW-0732">Signal</keyword>
<feature type="signal peptide" evidence="3">
    <location>
        <begin position="1"/>
        <end position="35"/>
    </location>
</feature>
<dbReference type="PANTHER" id="PTHR35038:SF8">
    <property type="entry name" value="C-TYPE POLYHEME CYTOCHROME OMCC"/>
    <property type="match status" value="1"/>
</dbReference>
<keyword evidence="2" id="KW-0802">TPR repeat</keyword>
<dbReference type="InterPro" id="IPR011990">
    <property type="entry name" value="TPR-like_helical_dom_sf"/>
</dbReference>
<keyword evidence="6" id="KW-1185">Reference proteome</keyword>
<dbReference type="SMART" id="SM00028">
    <property type="entry name" value="TPR"/>
    <property type="match status" value="4"/>
</dbReference>
<sequence>MVFRFYSLLSTQFQYLSLVVGFIALCLCSSSSSFADEFVGSDACQACHGEEYKHWQQSHHAAAMQVANEKTVLGDFNNAVFVYGGNNHRFYRKGGKHWVHTDGPDGRMADFEIGFVFGVRPLQQYLVEMPGGRLQALNIAWDSRQLSDGGQRWYHLYPDEALHHDDSLHWTGYYHNWNSRCASCHSTNLQKGYDITTDQFSTTWSEISVGCEACHGPASKHMQWASTSDTDKSTDTGVLSLRDSGQWRFVDGQAIAARDDNERPQEQIDTCASCHSLRSELTPTITAGKPHHQQHTLRLLDEPLYYADGQISDEVYVYGSFLQSKMHDAGVVCSDCHDPHSGDVKGGKETVCLQCHQHETYNTARHHRHSEGSAGSFCVDCHMPETTYMGVDPRRDHSFRIPRSGLSASADVPNACNGCHTEKSTEWSMDALSRWQTNIAVNGEHVGDSGGTGSADVRFAEARIALNAGHADAFTLLQEVTTDHRQPEIRRASVLQQLSGFPSSESLSQAHRALRENDPLMRRAAIGALAFVPVTRRSTYLPLLRDDSLSVRLAAVPFLAALPVAQLSDADNALLGDGIREYISIFEQQADVPSMQLNLGNLYLALGALPDAASAFEQALVIAPNFTPALLNLADVYRQMGDAVSAFRYLTLAAERADDKAASAHALGLHHVRAQESKQALVWLQKATDVAPANSRYAYVLAVALNTFDQRAAALSEVQRALLLNPVDPQLLQLQRQLLAL</sequence>
<dbReference type="Proteomes" id="UP000441399">
    <property type="component" value="Unassembled WGS sequence"/>
</dbReference>
<evidence type="ECO:0000313" key="6">
    <source>
        <dbReference type="Proteomes" id="UP000441399"/>
    </source>
</evidence>
<dbReference type="EMBL" id="CACSIO010000006">
    <property type="protein sequence ID" value="CAA0100726.1"/>
    <property type="molecule type" value="Genomic_DNA"/>
</dbReference>
<dbReference type="EC" id="1.8.99.-" evidence="5"/>
<dbReference type="OrthoDB" id="9814800at2"/>
<gene>
    <name evidence="5" type="ORF">OPDIPICF_04343</name>
</gene>